<protein>
    <submittedName>
        <fullName evidence="2">Uncharacterized protein</fullName>
    </submittedName>
</protein>
<sequence length="72" mass="7779">MKFYVAVTSGMFLYCVAVLLGGIEIFSTFFLQSDFLMGALLLAKWGACQGAYRGLLGGNFGAIVIILFDISK</sequence>
<reference evidence="2" key="1">
    <citation type="journal article" date="2021" name="PeerJ">
        <title>Extensive microbial diversity within the chicken gut microbiome revealed by metagenomics and culture.</title>
        <authorList>
            <person name="Gilroy R."/>
            <person name="Ravi A."/>
            <person name="Getino M."/>
            <person name="Pursley I."/>
            <person name="Horton D.L."/>
            <person name="Alikhan N.F."/>
            <person name="Baker D."/>
            <person name="Gharbi K."/>
            <person name="Hall N."/>
            <person name="Watson M."/>
            <person name="Adriaenssens E.M."/>
            <person name="Foster-Nyarko E."/>
            <person name="Jarju S."/>
            <person name="Secka A."/>
            <person name="Antonio M."/>
            <person name="Oren A."/>
            <person name="Chaudhuri R.R."/>
            <person name="La Ragione R."/>
            <person name="Hildebrand F."/>
            <person name="Pallen M.J."/>
        </authorList>
    </citation>
    <scope>NUCLEOTIDE SEQUENCE</scope>
    <source>
        <strain evidence="2">23274</strain>
    </source>
</reference>
<gene>
    <name evidence="2" type="ORF">H9863_02390</name>
</gene>
<name>A0A9D2AB42_9BACT</name>
<evidence type="ECO:0000256" key="1">
    <source>
        <dbReference type="SAM" id="Phobius"/>
    </source>
</evidence>
<comment type="caution">
    <text evidence="2">The sequence shown here is derived from an EMBL/GenBank/DDBJ whole genome shotgun (WGS) entry which is preliminary data.</text>
</comment>
<evidence type="ECO:0000313" key="3">
    <source>
        <dbReference type="Proteomes" id="UP000824202"/>
    </source>
</evidence>
<proteinExistence type="predicted"/>
<keyword evidence="1" id="KW-0812">Transmembrane</keyword>
<dbReference type="Proteomes" id="UP000824202">
    <property type="component" value="Unassembled WGS sequence"/>
</dbReference>
<organism evidence="2 3">
    <name type="scientific">Candidatus Odoribacter faecigallinarum</name>
    <dbReference type="NCBI Taxonomy" id="2838706"/>
    <lineage>
        <taxon>Bacteria</taxon>
        <taxon>Pseudomonadati</taxon>
        <taxon>Bacteroidota</taxon>
        <taxon>Bacteroidia</taxon>
        <taxon>Bacteroidales</taxon>
        <taxon>Odoribacteraceae</taxon>
        <taxon>Odoribacter</taxon>
    </lineage>
</organism>
<dbReference type="AlphaFoldDB" id="A0A9D2AB42"/>
<keyword evidence="1" id="KW-1133">Transmembrane helix</keyword>
<accession>A0A9D2AB42</accession>
<evidence type="ECO:0000313" key="2">
    <source>
        <dbReference type="EMBL" id="HIX02951.1"/>
    </source>
</evidence>
<feature type="transmembrane region" description="Helical" evidence="1">
    <location>
        <begin position="12"/>
        <end position="31"/>
    </location>
</feature>
<reference evidence="2" key="2">
    <citation type="submission" date="2021-04" db="EMBL/GenBank/DDBJ databases">
        <authorList>
            <person name="Gilroy R."/>
        </authorList>
    </citation>
    <scope>NUCLEOTIDE SEQUENCE</scope>
    <source>
        <strain evidence="2">23274</strain>
    </source>
</reference>
<dbReference type="EMBL" id="DXFT01000047">
    <property type="protein sequence ID" value="HIX02951.1"/>
    <property type="molecule type" value="Genomic_DNA"/>
</dbReference>
<keyword evidence="1" id="KW-0472">Membrane</keyword>
<feature type="transmembrane region" description="Helical" evidence="1">
    <location>
        <begin position="51"/>
        <end position="70"/>
    </location>
</feature>